<gene>
    <name evidence="2" type="ORF">EV702DRAFT_1122689</name>
</gene>
<proteinExistence type="predicted"/>
<accession>A0A9P7D0Q6</accession>
<feature type="region of interest" description="Disordered" evidence="1">
    <location>
        <begin position="340"/>
        <end position="372"/>
    </location>
</feature>
<reference evidence="2" key="1">
    <citation type="journal article" date="2020" name="New Phytol.">
        <title>Comparative genomics reveals dynamic genome evolution in host specialist ectomycorrhizal fungi.</title>
        <authorList>
            <person name="Lofgren L.A."/>
            <person name="Nguyen N.H."/>
            <person name="Vilgalys R."/>
            <person name="Ruytinx J."/>
            <person name="Liao H.L."/>
            <person name="Branco S."/>
            <person name="Kuo A."/>
            <person name="LaButti K."/>
            <person name="Lipzen A."/>
            <person name="Andreopoulos W."/>
            <person name="Pangilinan J."/>
            <person name="Riley R."/>
            <person name="Hundley H."/>
            <person name="Na H."/>
            <person name="Barry K."/>
            <person name="Grigoriev I.V."/>
            <person name="Stajich J.E."/>
            <person name="Kennedy P.G."/>
        </authorList>
    </citation>
    <scope>NUCLEOTIDE SEQUENCE</scope>
    <source>
        <strain evidence="2">DOB743</strain>
    </source>
</reference>
<dbReference type="EMBL" id="JABBWD010000039">
    <property type="protein sequence ID" value="KAG1774767.1"/>
    <property type="molecule type" value="Genomic_DNA"/>
</dbReference>
<feature type="compositionally biased region" description="Polar residues" evidence="1">
    <location>
        <begin position="344"/>
        <end position="361"/>
    </location>
</feature>
<name>A0A9P7D0Q6_9AGAM</name>
<organism evidence="2 3">
    <name type="scientific">Suillus placidus</name>
    <dbReference type="NCBI Taxonomy" id="48579"/>
    <lineage>
        <taxon>Eukaryota</taxon>
        <taxon>Fungi</taxon>
        <taxon>Dikarya</taxon>
        <taxon>Basidiomycota</taxon>
        <taxon>Agaricomycotina</taxon>
        <taxon>Agaricomycetes</taxon>
        <taxon>Agaricomycetidae</taxon>
        <taxon>Boletales</taxon>
        <taxon>Suillineae</taxon>
        <taxon>Suillaceae</taxon>
        <taxon>Suillus</taxon>
    </lineage>
</organism>
<evidence type="ECO:0000313" key="2">
    <source>
        <dbReference type="EMBL" id="KAG1774767.1"/>
    </source>
</evidence>
<comment type="caution">
    <text evidence="2">The sequence shown here is derived from an EMBL/GenBank/DDBJ whole genome shotgun (WGS) entry which is preliminary data.</text>
</comment>
<feature type="region of interest" description="Disordered" evidence="1">
    <location>
        <begin position="82"/>
        <end position="119"/>
    </location>
</feature>
<evidence type="ECO:0000313" key="3">
    <source>
        <dbReference type="Proteomes" id="UP000714275"/>
    </source>
</evidence>
<feature type="region of interest" description="Disordered" evidence="1">
    <location>
        <begin position="261"/>
        <end position="280"/>
    </location>
</feature>
<dbReference type="Proteomes" id="UP000714275">
    <property type="component" value="Unassembled WGS sequence"/>
</dbReference>
<sequence>MSVSPQISVRIAIAITVLKHKPKDQSIPSYLLDLQSHFLSDDSQATCDEDAWRNHALSLEKELESLKQKREEDEEELFRLRQNVTKDMPDDSDAAPTKKKTKKAGKAQELQLQDDDWPAKREERLNATGQSSPSLTAALTSLRSVLNSVSSQTGDDPPRNSRLLAAITRTIDTIGRFLGLQNIPTSPVPSELNESRIAMASQLLVYVLRVAFPALFYQDISHSSSIAVSRLISTLFVPVVRSFTLISRAYIMHHLDTSLAKKTSKSRKGNEKVPKPPSQTLVPDARMDLLTLLSEALNTLDSISPRYSGYTAGIREHIALESIRALELLYSTGTTVGADGIMDSNATPEETSRGPESSQASHPHRRGTVLSRKDRLEALARKDATWYLCHILNSCVSTGGPKDELGSMLNGALFDGTARIVKMCISMDCDNVARVGRRCVMDVMCRNMVLAACEKIISALPQENTGL</sequence>
<dbReference type="OrthoDB" id="2684605at2759"/>
<protein>
    <submittedName>
        <fullName evidence="2">Uncharacterized protein</fullName>
    </submittedName>
</protein>
<keyword evidence="3" id="KW-1185">Reference proteome</keyword>
<dbReference type="AlphaFoldDB" id="A0A9P7D0Q6"/>
<evidence type="ECO:0000256" key="1">
    <source>
        <dbReference type="SAM" id="MobiDB-lite"/>
    </source>
</evidence>